<name>A0A6J7RYV9_9ZZZZ</name>
<evidence type="ECO:0000256" key="6">
    <source>
        <dbReference type="SAM" id="Phobius"/>
    </source>
</evidence>
<protein>
    <submittedName>
        <fullName evidence="9">Unannotated protein</fullName>
    </submittedName>
</protein>
<evidence type="ECO:0000256" key="3">
    <source>
        <dbReference type="ARBA" id="ARBA00022692"/>
    </source>
</evidence>
<feature type="transmembrane region" description="Helical" evidence="6">
    <location>
        <begin position="301"/>
        <end position="327"/>
    </location>
</feature>
<dbReference type="AlphaFoldDB" id="A0A6J7RYV9"/>
<accession>A0A6J7RYV9</accession>
<proteinExistence type="predicted"/>
<dbReference type="CDD" id="cd00293">
    <property type="entry name" value="USP-like"/>
    <property type="match status" value="1"/>
</dbReference>
<dbReference type="Gene3D" id="1.20.1740.10">
    <property type="entry name" value="Amino acid/polyamine transporter I"/>
    <property type="match status" value="1"/>
</dbReference>
<feature type="transmembrane region" description="Helical" evidence="6">
    <location>
        <begin position="375"/>
        <end position="396"/>
    </location>
</feature>
<evidence type="ECO:0000313" key="9">
    <source>
        <dbReference type="EMBL" id="CAB5034093.1"/>
    </source>
</evidence>
<dbReference type="InterPro" id="IPR006016">
    <property type="entry name" value="UspA"/>
</dbReference>
<dbReference type="SUPFAM" id="SSF52402">
    <property type="entry name" value="Adenine nucleotide alpha hydrolases-like"/>
    <property type="match status" value="1"/>
</dbReference>
<dbReference type="EMBL" id="CAFBPX010000095">
    <property type="protein sequence ID" value="CAB5034093.1"/>
    <property type="molecule type" value="Genomic_DNA"/>
</dbReference>
<sequence>MARRRLHGLQRVLGVNALFSTAYGNVGSSIYYALGLVASFALGLTPIVFVIAGFIFFLTASSYAEATAMYPEAGGSSSFARRAFNEFWSFFAAWGQMLNYTITIAISAFFVPHYIGGLFWEPLRTAPGDIIFGIGVVVVLAAINVFGAKESTGVNVTLALVDFATQLLLVLIGGILVFSPDVLINNIEWGVAPTWKDFLIAIPVAMIAYTGIETISNMAEEAKDEAVTIPKAINRVVIAVFAIYAALPAVALSALPVVKQPDGSYQTLLGVSSENGGYAGDPVLGVVKQIDLGIFQGAAEIYVGLLAATILFIATNAGIIGVSRLVYSMGIHRQLPNKLRELHPRFGTPWIGIIIFSGVACLAITTGQADFLGNLYAFGAMLSFTIAHLAVIKLRFRYPEFPRPYLGPMNVMIGGVNIPIFAVLGAIGTGLAFIVVTVLHLDVAIAGIGWLIIGCIVYPVYRRSQGLSLTETVSVEIKAQVTAGEAAYESVLVALEPPNYSPAAVATAIRLAARKRRGIHILVPIPVPSSAPINAEMPEQEERAQAMIEQARLQGGRLVTGRWIKVRAGQAGGMIVQEAIDLRARAVVLALPRRQGANIFDKAIETVLRERPCRVIIQSDPTSHRSTLGETLDAAEVPL</sequence>
<feature type="transmembrane region" description="Helical" evidence="6">
    <location>
        <begin position="198"/>
        <end position="215"/>
    </location>
</feature>
<evidence type="ECO:0000256" key="5">
    <source>
        <dbReference type="ARBA" id="ARBA00023136"/>
    </source>
</evidence>
<dbReference type="GO" id="GO:0022857">
    <property type="term" value="F:transmembrane transporter activity"/>
    <property type="evidence" value="ECO:0007669"/>
    <property type="project" value="InterPro"/>
</dbReference>
<feature type="transmembrane region" description="Helical" evidence="6">
    <location>
        <begin position="416"/>
        <end position="437"/>
    </location>
</feature>
<feature type="transmembrane region" description="Helical" evidence="6">
    <location>
        <begin position="87"/>
        <end position="110"/>
    </location>
</feature>
<feature type="transmembrane region" description="Helical" evidence="6">
    <location>
        <begin position="130"/>
        <end position="147"/>
    </location>
</feature>
<dbReference type="EMBL" id="CAESAO010000050">
    <property type="protein sequence ID" value="CAB4342656.1"/>
    <property type="molecule type" value="Genomic_DNA"/>
</dbReference>
<evidence type="ECO:0000256" key="2">
    <source>
        <dbReference type="ARBA" id="ARBA00022475"/>
    </source>
</evidence>
<dbReference type="Gene3D" id="3.40.50.620">
    <property type="entry name" value="HUPs"/>
    <property type="match status" value="1"/>
</dbReference>
<feature type="transmembrane region" description="Helical" evidence="6">
    <location>
        <begin position="443"/>
        <end position="461"/>
    </location>
</feature>
<feature type="transmembrane region" description="Helical" evidence="6">
    <location>
        <begin position="348"/>
        <end position="369"/>
    </location>
</feature>
<feature type="domain" description="UspA" evidence="7">
    <location>
        <begin position="488"/>
        <end position="617"/>
    </location>
</feature>
<dbReference type="PANTHER" id="PTHR42770">
    <property type="entry name" value="AMINO ACID TRANSPORTER-RELATED"/>
    <property type="match status" value="1"/>
</dbReference>
<feature type="transmembrane region" description="Helical" evidence="6">
    <location>
        <begin position="40"/>
        <end position="66"/>
    </location>
</feature>
<dbReference type="Pfam" id="PF13520">
    <property type="entry name" value="AA_permease_2"/>
    <property type="match status" value="1"/>
</dbReference>
<dbReference type="Pfam" id="PF00582">
    <property type="entry name" value="Usp"/>
    <property type="match status" value="1"/>
</dbReference>
<evidence type="ECO:0000256" key="1">
    <source>
        <dbReference type="ARBA" id="ARBA00004651"/>
    </source>
</evidence>
<feature type="transmembrane region" description="Helical" evidence="6">
    <location>
        <begin position="236"/>
        <end position="258"/>
    </location>
</feature>
<dbReference type="InterPro" id="IPR002293">
    <property type="entry name" value="AA/rel_permease1"/>
</dbReference>
<dbReference type="GO" id="GO:0005886">
    <property type="term" value="C:plasma membrane"/>
    <property type="evidence" value="ECO:0007669"/>
    <property type="project" value="UniProtKB-SubCell"/>
</dbReference>
<dbReference type="InterPro" id="IPR014729">
    <property type="entry name" value="Rossmann-like_a/b/a_fold"/>
</dbReference>
<feature type="transmembrane region" description="Helical" evidence="6">
    <location>
        <begin position="159"/>
        <end position="178"/>
    </location>
</feature>
<gene>
    <name evidence="8" type="ORF">UFOPK3522_00743</name>
    <name evidence="9" type="ORF">UFOPK4175_00643</name>
</gene>
<evidence type="ECO:0000256" key="4">
    <source>
        <dbReference type="ARBA" id="ARBA00022989"/>
    </source>
</evidence>
<reference evidence="9" key="1">
    <citation type="submission" date="2020-05" db="EMBL/GenBank/DDBJ databases">
        <authorList>
            <person name="Chiriac C."/>
            <person name="Salcher M."/>
            <person name="Ghai R."/>
            <person name="Kavagutti S V."/>
        </authorList>
    </citation>
    <scope>NUCLEOTIDE SEQUENCE</scope>
</reference>
<keyword evidence="3 6" id="KW-0812">Transmembrane</keyword>
<comment type="subcellular location">
    <subcellularLocation>
        <location evidence="1">Cell membrane</location>
        <topology evidence="1">Multi-pass membrane protein</topology>
    </subcellularLocation>
</comment>
<dbReference type="InterPro" id="IPR050367">
    <property type="entry name" value="APC_superfamily"/>
</dbReference>
<feature type="transmembrane region" description="Helical" evidence="6">
    <location>
        <begin position="12"/>
        <end position="34"/>
    </location>
</feature>
<evidence type="ECO:0000259" key="7">
    <source>
        <dbReference type="Pfam" id="PF00582"/>
    </source>
</evidence>
<keyword evidence="2" id="KW-1003">Cell membrane</keyword>
<keyword evidence="5 6" id="KW-0472">Membrane</keyword>
<dbReference type="PANTHER" id="PTHR42770:SF11">
    <property type="entry name" value="INNER MEMBRANE TRANSPORT PROTEIN YBAT"/>
    <property type="match status" value="1"/>
</dbReference>
<evidence type="ECO:0000313" key="8">
    <source>
        <dbReference type="EMBL" id="CAB4342656.1"/>
    </source>
</evidence>
<organism evidence="9">
    <name type="scientific">freshwater metagenome</name>
    <dbReference type="NCBI Taxonomy" id="449393"/>
    <lineage>
        <taxon>unclassified sequences</taxon>
        <taxon>metagenomes</taxon>
        <taxon>ecological metagenomes</taxon>
    </lineage>
</organism>
<keyword evidence="4 6" id="KW-1133">Transmembrane helix</keyword>